<evidence type="ECO:0000313" key="5">
    <source>
        <dbReference type="Proteomes" id="UP001597525"/>
    </source>
</evidence>
<dbReference type="PANTHER" id="PTHR30273:SF2">
    <property type="entry name" value="PROTEIN FECR"/>
    <property type="match status" value="1"/>
</dbReference>
<organism evidence="4 5">
    <name type="scientific">Sphingobacterium bambusae</name>
    <dbReference type="NCBI Taxonomy" id="662858"/>
    <lineage>
        <taxon>Bacteria</taxon>
        <taxon>Pseudomonadati</taxon>
        <taxon>Bacteroidota</taxon>
        <taxon>Sphingobacteriia</taxon>
        <taxon>Sphingobacteriales</taxon>
        <taxon>Sphingobacteriaceae</taxon>
        <taxon>Sphingobacterium</taxon>
    </lineage>
</organism>
<evidence type="ECO:0000259" key="3">
    <source>
        <dbReference type="Pfam" id="PF16344"/>
    </source>
</evidence>
<evidence type="ECO:0000259" key="2">
    <source>
        <dbReference type="Pfam" id="PF04773"/>
    </source>
</evidence>
<dbReference type="InterPro" id="IPR006860">
    <property type="entry name" value="FecR"/>
</dbReference>
<sequence>MPLLPEFEDRLQRFLNNQLDKEEFDSFFQELSEVDDNDLSAYLTEWGLKEEFSLAKSAETQVLWDAKLAKLWNGLPHSAETTEASTTIPRIRSKTWLALSGIAAGLLCVLAVSFYLWKGQSQEEQRTASTTYPSENISQITLPSGEVISIQDSISGSLYKNDELEIVRIDNGELQFVYKNHDLATLNNQFNSIHTSKGGFTKFQLEDGTKVHLNSESTLRFPLTFAKNKREVFLDGEGYFEVVKNKEAPFLVHTAKQDIEVLGTTFNVKSYADEIQETTTLVEGLVKVTGVDQPLADKVILHPDQQATIQDKNIRVQLVSPEEYTGWVSKRFIFSGTPLEVVLRDIERWYDIKFAYEGKLPAIRIEGNLSKDVALDKLLKVLSINTTYNFSMKGRRVYMEK</sequence>
<protein>
    <submittedName>
        <fullName evidence="4">FecR family protein</fullName>
    </submittedName>
</protein>
<dbReference type="InterPro" id="IPR032508">
    <property type="entry name" value="FecR_C"/>
</dbReference>
<dbReference type="Gene3D" id="3.55.50.30">
    <property type="match status" value="1"/>
</dbReference>
<reference evidence="5" key="1">
    <citation type="journal article" date="2019" name="Int. J. Syst. Evol. Microbiol.">
        <title>The Global Catalogue of Microorganisms (GCM) 10K type strain sequencing project: providing services to taxonomists for standard genome sequencing and annotation.</title>
        <authorList>
            <consortium name="The Broad Institute Genomics Platform"/>
            <consortium name="The Broad Institute Genome Sequencing Center for Infectious Disease"/>
            <person name="Wu L."/>
            <person name="Ma J."/>
        </authorList>
    </citation>
    <scope>NUCLEOTIDE SEQUENCE [LARGE SCALE GENOMIC DNA]</scope>
    <source>
        <strain evidence="5">KCTC 22814</strain>
    </source>
</reference>
<proteinExistence type="predicted"/>
<comment type="caution">
    <text evidence="4">The sequence shown here is derived from an EMBL/GenBank/DDBJ whole genome shotgun (WGS) entry which is preliminary data.</text>
</comment>
<name>A0ABW6BKJ4_9SPHI</name>
<feature type="domain" description="Protein FecR C-terminal" evidence="3">
    <location>
        <begin position="331"/>
        <end position="398"/>
    </location>
</feature>
<gene>
    <name evidence="4" type="ORF">ACFS7Y_14040</name>
</gene>
<feature type="transmembrane region" description="Helical" evidence="1">
    <location>
        <begin position="96"/>
        <end position="117"/>
    </location>
</feature>
<feature type="domain" description="FecR protein" evidence="2">
    <location>
        <begin position="193"/>
        <end position="286"/>
    </location>
</feature>
<accession>A0ABW6BKJ4</accession>
<dbReference type="Pfam" id="PF04773">
    <property type="entry name" value="FecR"/>
    <property type="match status" value="1"/>
</dbReference>
<dbReference type="InterPro" id="IPR012373">
    <property type="entry name" value="Ferrdict_sens_TM"/>
</dbReference>
<keyword evidence="1" id="KW-0472">Membrane</keyword>
<dbReference type="Gene3D" id="2.60.120.1440">
    <property type="match status" value="1"/>
</dbReference>
<dbReference type="EMBL" id="JBHUPB010000009">
    <property type="protein sequence ID" value="MFD2968516.1"/>
    <property type="molecule type" value="Genomic_DNA"/>
</dbReference>
<evidence type="ECO:0000256" key="1">
    <source>
        <dbReference type="SAM" id="Phobius"/>
    </source>
</evidence>
<dbReference type="Proteomes" id="UP001597525">
    <property type="component" value="Unassembled WGS sequence"/>
</dbReference>
<dbReference type="PANTHER" id="PTHR30273">
    <property type="entry name" value="PERIPLASMIC SIGNAL SENSOR AND SIGMA FACTOR ACTIVATOR FECR-RELATED"/>
    <property type="match status" value="1"/>
</dbReference>
<keyword evidence="5" id="KW-1185">Reference proteome</keyword>
<dbReference type="RefSeq" id="WP_320185181.1">
    <property type="nucleotide sequence ID" value="NZ_CP138332.1"/>
</dbReference>
<keyword evidence="1" id="KW-1133">Transmembrane helix</keyword>
<evidence type="ECO:0000313" key="4">
    <source>
        <dbReference type="EMBL" id="MFD2968516.1"/>
    </source>
</evidence>
<keyword evidence="1" id="KW-0812">Transmembrane</keyword>
<dbReference type="Pfam" id="PF16344">
    <property type="entry name" value="FecR_C"/>
    <property type="match status" value="1"/>
</dbReference>